<gene>
    <name evidence="4" type="ORF">F53441_1395</name>
</gene>
<feature type="domain" description="Zn(2)-C6 fungal-type" evidence="3">
    <location>
        <begin position="17"/>
        <end position="47"/>
    </location>
</feature>
<dbReference type="SUPFAM" id="SSF57701">
    <property type="entry name" value="Zn2/Cys6 DNA-binding domain"/>
    <property type="match status" value="1"/>
</dbReference>
<dbReference type="InterPro" id="IPR007219">
    <property type="entry name" value="XnlR_reg_dom"/>
</dbReference>
<dbReference type="SMART" id="SM00066">
    <property type="entry name" value="GAL4"/>
    <property type="match status" value="1"/>
</dbReference>
<dbReference type="Gene3D" id="4.10.240.10">
    <property type="entry name" value="Zn(2)-C6 fungal-type DNA-binding domain"/>
    <property type="match status" value="1"/>
</dbReference>
<dbReference type="CDD" id="cd00067">
    <property type="entry name" value="GAL4"/>
    <property type="match status" value="1"/>
</dbReference>
<evidence type="ECO:0000313" key="4">
    <source>
        <dbReference type="EMBL" id="KAF4456491.1"/>
    </source>
</evidence>
<dbReference type="GO" id="GO:0006351">
    <property type="term" value="P:DNA-templated transcription"/>
    <property type="evidence" value="ECO:0007669"/>
    <property type="project" value="InterPro"/>
</dbReference>
<dbReference type="Pfam" id="PF04082">
    <property type="entry name" value="Fungal_trans"/>
    <property type="match status" value="1"/>
</dbReference>
<dbReference type="PROSITE" id="PS50048">
    <property type="entry name" value="ZN2_CY6_FUNGAL_2"/>
    <property type="match status" value="1"/>
</dbReference>
<dbReference type="InterPro" id="IPR001138">
    <property type="entry name" value="Zn2Cys6_DnaBD"/>
</dbReference>
<evidence type="ECO:0000256" key="2">
    <source>
        <dbReference type="ARBA" id="ARBA00023242"/>
    </source>
</evidence>
<keyword evidence="5" id="KW-1185">Reference proteome</keyword>
<dbReference type="EMBL" id="JAADJG010000057">
    <property type="protein sequence ID" value="KAF4456491.1"/>
    <property type="molecule type" value="Genomic_DNA"/>
</dbReference>
<dbReference type="PANTHER" id="PTHR46910:SF5">
    <property type="entry name" value="ZN(II)2CYS6 TRANSCRIPTION FACTOR (EUROFUNG)"/>
    <property type="match status" value="1"/>
</dbReference>
<proteinExistence type="predicted"/>
<dbReference type="GO" id="GO:0008270">
    <property type="term" value="F:zinc ion binding"/>
    <property type="evidence" value="ECO:0007669"/>
    <property type="project" value="InterPro"/>
</dbReference>
<protein>
    <recommendedName>
        <fullName evidence="3">Zn(2)-C6 fungal-type domain-containing protein</fullName>
    </recommendedName>
</protein>
<dbReference type="Pfam" id="PF00172">
    <property type="entry name" value="Zn_clus"/>
    <property type="match status" value="1"/>
</dbReference>
<dbReference type="AlphaFoldDB" id="A0A8H4KUN9"/>
<sequence length="703" mass="78549">MASGASATKSGILARYACDYCKQKKFRCSKELPKCSACQPWPGPCNYSREKPAAKPERTIHPSSTLAGQETTDGIHQRLEKVENAVQALTDTVNRALEAMNQAAATPRDNVPSVDKVHTIDKTDQAPKLFVGNSNSFSFVKDTSASIGPSPQDSSLHQHAMNELQYLSTSLTTAVTDRQRSKSSFYIPSRAEGYQLIGRFLEHASLGDAFFITPSEELLIRIMFTPESISRRAWVVYVNYAILALLSNEETAKAEKFRHNMKLALNDSSIFLEPHDINLQTLILLAVHGEDYASPNLSWMLVGHACRQAEALGLHAPSSSDFKTYQRKLSLFWMLFAIDKSCSLAFGRPCFLPSSTYSHVPLPDLGYLTRYQAHSDSPATDGEIKTSMFGAHMFLAQMELSKMMGNIVDVLNRGYVDITGEQLRNKLGEWHTRTNKTLKDIMESERSFSSPNQVREMTIGISTTNFEYLHILMVLCKSEPSSANLRLEAAREAISLLPSMVSNWKSVYNGIIWHLLYFPFIPYFIIFENLICNHASLSATTAQNDINLLSMTVSYFSSMQGQLQILAPMCTRLEKIASVFLRLAQMHVARPDTLGVAPTCRQTVSGHGNQAGEVTSTIPIQQMQMELGEGAGVDLEHYLEWLPADVLPTDTGHLTEVQPETLGQGSYNSSFKESMRPESRGLKRPFDVMFDWFAWDVYYADNK</sequence>
<dbReference type="OrthoDB" id="103819at2759"/>
<organism evidence="4 5">
    <name type="scientific">Fusarium austroafricanum</name>
    <dbReference type="NCBI Taxonomy" id="2364996"/>
    <lineage>
        <taxon>Eukaryota</taxon>
        <taxon>Fungi</taxon>
        <taxon>Dikarya</taxon>
        <taxon>Ascomycota</taxon>
        <taxon>Pezizomycotina</taxon>
        <taxon>Sordariomycetes</taxon>
        <taxon>Hypocreomycetidae</taxon>
        <taxon>Hypocreales</taxon>
        <taxon>Nectriaceae</taxon>
        <taxon>Fusarium</taxon>
        <taxon>Fusarium concolor species complex</taxon>
    </lineage>
</organism>
<reference evidence="4" key="1">
    <citation type="submission" date="2020-01" db="EMBL/GenBank/DDBJ databases">
        <title>Identification and distribution of gene clusters putatively required for synthesis of sphingolipid metabolism inhibitors in phylogenetically diverse species of the filamentous fungus Fusarium.</title>
        <authorList>
            <person name="Kim H.-S."/>
            <person name="Busman M."/>
            <person name="Brown D.W."/>
            <person name="Divon H."/>
            <person name="Uhlig S."/>
            <person name="Proctor R.H."/>
        </authorList>
    </citation>
    <scope>NUCLEOTIDE SEQUENCE</scope>
    <source>
        <strain evidence="4">NRRL 53441</strain>
    </source>
</reference>
<dbReference type="CDD" id="cd12148">
    <property type="entry name" value="fungal_TF_MHR"/>
    <property type="match status" value="1"/>
</dbReference>
<evidence type="ECO:0000259" key="3">
    <source>
        <dbReference type="PROSITE" id="PS50048"/>
    </source>
</evidence>
<keyword evidence="2" id="KW-0539">Nucleus</keyword>
<dbReference type="InterPro" id="IPR050987">
    <property type="entry name" value="AtrR-like"/>
</dbReference>
<dbReference type="Proteomes" id="UP000605986">
    <property type="component" value="Unassembled WGS sequence"/>
</dbReference>
<name>A0A8H4KUN9_9HYPO</name>
<dbReference type="InterPro" id="IPR036864">
    <property type="entry name" value="Zn2-C6_fun-type_DNA-bd_sf"/>
</dbReference>
<accession>A0A8H4KUN9</accession>
<dbReference type="SMART" id="SM00906">
    <property type="entry name" value="Fungal_trans"/>
    <property type="match status" value="1"/>
</dbReference>
<dbReference type="GO" id="GO:0003677">
    <property type="term" value="F:DNA binding"/>
    <property type="evidence" value="ECO:0007669"/>
    <property type="project" value="InterPro"/>
</dbReference>
<dbReference type="GO" id="GO:0000981">
    <property type="term" value="F:DNA-binding transcription factor activity, RNA polymerase II-specific"/>
    <property type="evidence" value="ECO:0007669"/>
    <property type="project" value="InterPro"/>
</dbReference>
<comment type="caution">
    <text evidence="4">The sequence shown here is derived from an EMBL/GenBank/DDBJ whole genome shotgun (WGS) entry which is preliminary data.</text>
</comment>
<evidence type="ECO:0000313" key="5">
    <source>
        <dbReference type="Proteomes" id="UP000605986"/>
    </source>
</evidence>
<dbReference type="PANTHER" id="PTHR46910">
    <property type="entry name" value="TRANSCRIPTION FACTOR PDR1"/>
    <property type="match status" value="1"/>
</dbReference>
<keyword evidence="1" id="KW-0479">Metal-binding</keyword>
<evidence type="ECO:0000256" key="1">
    <source>
        <dbReference type="ARBA" id="ARBA00022723"/>
    </source>
</evidence>